<protein>
    <submittedName>
        <fullName evidence="1">(E,E)-alpha-farnesene synthase</fullName>
    </submittedName>
</protein>
<dbReference type="AlphaFoldDB" id="A0A8G0PW25"/>
<accession>A0A8G0PW25</accession>
<dbReference type="EMBL" id="MW331493">
    <property type="protein sequence ID" value="QYU59141.1"/>
    <property type="molecule type" value="mRNA"/>
</dbReference>
<name>A0A8G0PW25_9PEZI</name>
<reference evidence="1" key="1">
    <citation type="journal article" date="2021" name="Beilstein J. Org. Chem.">
        <title>Volatile emission and biosynthesis in endophytic fungi colonizing black poplar leaves.</title>
        <authorList>
            <person name="Walther C."/>
            <person name="Baumann P."/>
            <person name="Luck K."/>
            <person name="Rothe B."/>
            <person name="Biedermann P.H.W."/>
            <person name="Gershenzon J."/>
            <person name="Kollner T.G."/>
            <person name="Unsicker S.B."/>
        </authorList>
    </citation>
    <scope>NUCLEOTIDE SEQUENCE</scope>
</reference>
<organism evidence="1">
    <name type="scientific">Cladosporium sp</name>
    <dbReference type="NCBI Taxonomy" id="1707700"/>
    <lineage>
        <taxon>Eukaryota</taxon>
        <taxon>Fungi</taxon>
        <taxon>Dikarya</taxon>
        <taxon>Ascomycota</taxon>
        <taxon>Pezizomycotina</taxon>
        <taxon>Dothideomycetes</taxon>
        <taxon>Dothideomycetidae</taxon>
        <taxon>Cladosporiales</taxon>
        <taxon>Cladosporiaceae</taxon>
        <taxon>Cladosporium</taxon>
    </lineage>
</organism>
<sequence>MSSSTGHGHDTYVVCRTLPTLSRFSDDDLKHAINDSIQIYLPELEAFDHGLPAHFHRRFKAAWFEFTCATVHLCNLISNFRLCKRQAAAMMQHIDLLYRVDDFMETLVDAYGISDISVAFEALQRCFQPYLSSSTCKTTRSRPGLRRVDSPVEALPSIAKPIDLERDLQDVIARMHSYPISEANSQDRQWYSLELYDFLLAQLEQLDSELPKTTIPGQLHKWITNVGARSVGTNYMFAMFSCLISLEEHGESLWKTPTSLYLAQEFAQQISVEFRILNDVGGRVRDRRDGTMSSCMLVEEGEFAELLKIAKLAAERSEVLLDRLVEGAEDGRRVRDLLGMFRGSVRVSGELYMADEPNRGAS</sequence>
<proteinExistence type="evidence at transcript level"/>
<evidence type="ECO:0000313" key="1">
    <source>
        <dbReference type="EMBL" id="QYU59141.1"/>
    </source>
</evidence>